<dbReference type="Pfam" id="PF07980">
    <property type="entry name" value="SusD_RagB"/>
    <property type="match status" value="1"/>
</dbReference>
<gene>
    <name evidence="8" type="ORF">GCM10007103_34690</name>
</gene>
<comment type="similarity">
    <text evidence="2">Belongs to the SusD family.</text>
</comment>
<feature type="domain" description="RagB/SusD" evidence="6">
    <location>
        <begin position="353"/>
        <end position="488"/>
    </location>
</feature>
<protein>
    <submittedName>
        <fullName evidence="8">Membrane protein</fullName>
    </submittedName>
</protein>
<keyword evidence="5" id="KW-0998">Cell outer membrane</keyword>
<organism evidence="8 9">
    <name type="scientific">Salinimicrobium marinum</name>
    <dbReference type="NCBI Taxonomy" id="680283"/>
    <lineage>
        <taxon>Bacteria</taxon>
        <taxon>Pseudomonadati</taxon>
        <taxon>Bacteroidota</taxon>
        <taxon>Flavobacteriia</taxon>
        <taxon>Flavobacteriales</taxon>
        <taxon>Flavobacteriaceae</taxon>
        <taxon>Salinimicrobium</taxon>
    </lineage>
</organism>
<keyword evidence="3" id="KW-0732">Signal</keyword>
<evidence type="ECO:0000256" key="5">
    <source>
        <dbReference type="ARBA" id="ARBA00023237"/>
    </source>
</evidence>
<comment type="caution">
    <text evidence="8">The sequence shown here is derived from an EMBL/GenBank/DDBJ whole genome shotgun (WGS) entry which is preliminary data.</text>
</comment>
<dbReference type="SUPFAM" id="SSF48452">
    <property type="entry name" value="TPR-like"/>
    <property type="match status" value="1"/>
</dbReference>
<accession>A0A918W2I3</accession>
<evidence type="ECO:0000256" key="3">
    <source>
        <dbReference type="ARBA" id="ARBA00022729"/>
    </source>
</evidence>
<proteinExistence type="inferred from homology"/>
<evidence type="ECO:0000259" key="6">
    <source>
        <dbReference type="Pfam" id="PF07980"/>
    </source>
</evidence>
<dbReference type="Pfam" id="PF14322">
    <property type="entry name" value="SusD-like_3"/>
    <property type="match status" value="1"/>
</dbReference>
<evidence type="ECO:0000256" key="1">
    <source>
        <dbReference type="ARBA" id="ARBA00004442"/>
    </source>
</evidence>
<reference evidence="8" key="1">
    <citation type="journal article" date="2014" name="Int. J. Syst. Evol. Microbiol.">
        <title>Complete genome sequence of Corynebacterium casei LMG S-19264T (=DSM 44701T), isolated from a smear-ripened cheese.</title>
        <authorList>
            <consortium name="US DOE Joint Genome Institute (JGI-PGF)"/>
            <person name="Walter F."/>
            <person name="Albersmeier A."/>
            <person name="Kalinowski J."/>
            <person name="Ruckert C."/>
        </authorList>
    </citation>
    <scope>NUCLEOTIDE SEQUENCE</scope>
    <source>
        <strain evidence="8">KCTC 12719</strain>
    </source>
</reference>
<dbReference type="Proteomes" id="UP000610456">
    <property type="component" value="Unassembled WGS sequence"/>
</dbReference>
<evidence type="ECO:0000259" key="7">
    <source>
        <dbReference type="Pfam" id="PF14322"/>
    </source>
</evidence>
<evidence type="ECO:0000256" key="4">
    <source>
        <dbReference type="ARBA" id="ARBA00023136"/>
    </source>
</evidence>
<keyword evidence="4" id="KW-0472">Membrane</keyword>
<evidence type="ECO:0000256" key="2">
    <source>
        <dbReference type="ARBA" id="ARBA00006275"/>
    </source>
</evidence>
<dbReference type="AlphaFoldDB" id="A0A918W2I3"/>
<dbReference type="InterPro" id="IPR011990">
    <property type="entry name" value="TPR-like_helical_dom_sf"/>
</dbReference>
<evidence type="ECO:0000313" key="9">
    <source>
        <dbReference type="Proteomes" id="UP000610456"/>
    </source>
</evidence>
<keyword evidence="9" id="KW-1185">Reference proteome</keyword>
<name>A0A918W2I3_9FLAO</name>
<reference evidence="8" key="2">
    <citation type="submission" date="2020-09" db="EMBL/GenBank/DDBJ databases">
        <authorList>
            <person name="Sun Q."/>
            <person name="Kim S."/>
        </authorList>
    </citation>
    <scope>NUCLEOTIDE SEQUENCE</scope>
    <source>
        <strain evidence="8">KCTC 12719</strain>
    </source>
</reference>
<dbReference type="PROSITE" id="PS51257">
    <property type="entry name" value="PROKAR_LIPOPROTEIN"/>
    <property type="match status" value="1"/>
</dbReference>
<evidence type="ECO:0000313" key="8">
    <source>
        <dbReference type="EMBL" id="GHA51171.1"/>
    </source>
</evidence>
<dbReference type="Gene3D" id="1.25.40.390">
    <property type="match status" value="1"/>
</dbReference>
<sequence length="490" mass="54659">MKMKFKYYIGVALAAVTMVGCSEEFLESEPTEFVSSTQLAEYSEDNPALQAGNVSGIYALMYEPETGGTTGHDDYGQKGYDVYSDMLSSDMVLGGLTYGWYSGIARMTATIDNTDNRNYIPWRYYYRIIFSANNVIGSLGGNDAVPETEEGRIYMGQAKAMRGYAYFYLAQFYSEGYNPSTPILPIYTDTQTNAQPLSPTSDVYDLIVSDLTDAVDLLDGWNRSGKEQVNKYVAEGLLAYAYAAMGDYASVLPLTEDIINNGGFVLTNAEQALGGFNTVTSPGWMWGMDLTENQGLNLVSWWGQMDIFTYSYAYVGDPKAIDLGLYNSIPDGDVRKDQFEIVEGFGANMPLPINKFYPEERELGGQRYISTDYVYMRVAEFYLLHAEAAAKTGDEATAQQYLAMLLEERVDDTSYVNGLSGQALENEIYLQTRVELWGEGKSYLAMKRNEATITRGSNHLLLAGESFNYNDERLSFEIPNSEIQNNPNID</sequence>
<dbReference type="InterPro" id="IPR012944">
    <property type="entry name" value="SusD_RagB_dom"/>
</dbReference>
<dbReference type="GO" id="GO:0009279">
    <property type="term" value="C:cell outer membrane"/>
    <property type="evidence" value="ECO:0007669"/>
    <property type="project" value="UniProtKB-SubCell"/>
</dbReference>
<comment type="subcellular location">
    <subcellularLocation>
        <location evidence="1">Cell outer membrane</location>
    </subcellularLocation>
</comment>
<dbReference type="EMBL" id="BMXB01000026">
    <property type="protein sequence ID" value="GHA51171.1"/>
    <property type="molecule type" value="Genomic_DNA"/>
</dbReference>
<feature type="domain" description="SusD-like N-terminal" evidence="7">
    <location>
        <begin position="108"/>
        <end position="239"/>
    </location>
</feature>
<dbReference type="InterPro" id="IPR033985">
    <property type="entry name" value="SusD-like_N"/>
</dbReference>